<name>A0A0W0SM79_9GAMM</name>
<accession>A0A0W0SM79</accession>
<dbReference type="PATRIC" id="fig|29422.6.peg.1401"/>
<dbReference type="RefSeq" id="WP_058441407.1">
    <property type="nucleotide sequence ID" value="NZ_CAAAHU010000028.1"/>
</dbReference>
<proteinExistence type="predicted"/>
<sequence length="233" mass="27430">MTTNYYMVISSLPRIFPDYKVESPPISRLQLEKRLGLLPIETQTRLYAIESLVWSSWFNPSQSVEKTRKDYQQLMQINSRVICNLIVWYFDLRSIVSALRMKHIGKAPPANPKNHWITHWDQKLIEHWSEPDLGLKFVYPSLIKMAEDLARNDTPAVEEFLLNFIWKYLSSIETGHYFDLEALIIYLLRWDIVQYWSTFSTTNILEKVNELYQALVSPNQFSEAMGFNEGSLL</sequence>
<dbReference type="AlphaFoldDB" id="A0A0W0SM79"/>
<evidence type="ECO:0000313" key="1">
    <source>
        <dbReference type="EMBL" id="KTC84456.1"/>
    </source>
</evidence>
<evidence type="ECO:0000313" key="2">
    <source>
        <dbReference type="Proteomes" id="UP000054742"/>
    </source>
</evidence>
<reference evidence="1 2" key="1">
    <citation type="submission" date="2015-11" db="EMBL/GenBank/DDBJ databases">
        <title>Genomic analysis of 38 Legionella species identifies large and diverse effector repertoires.</title>
        <authorList>
            <person name="Burstein D."/>
            <person name="Amaro F."/>
            <person name="Zusman T."/>
            <person name="Lifshitz Z."/>
            <person name="Cohen O."/>
            <person name="Gilbert J.A."/>
            <person name="Pupko T."/>
            <person name="Shuman H.A."/>
            <person name="Segal G."/>
        </authorList>
    </citation>
    <scope>NUCLEOTIDE SEQUENCE [LARGE SCALE GENOMIC DNA]</scope>
    <source>
        <strain evidence="1 2">ATCC 43878</strain>
    </source>
</reference>
<keyword evidence="2" id="KW-1185">Reference proteome</keyword>
<dbReference type="Proteomes" id="UP000054742">
    <property type="component" value="Unassembled WGS sequence"/>
</dbReference>
<gene>
    <name evidence="1" type="ORF">Lbru_1324</name>
</gene>
<organism evidence="1 2">
    <name type="scientific">Legionella brunensis</name>
    <dbReference type="NCBI Taxonomy" id="29422"/>
    <lineage>
        <taxon>Bacteria</taxon>
        <taxon>Pseudomonadati</taxon>
        <taxon>Pseudomonadota</taxon>
        <taxon>Gammaproteobacteria</taxon>
        <taxon>Legionellales</taxon>
        <taxon>Legionellaceae</taxon>
        <taxon>Legionella</taxon>
    </lineage>
</organism>
<dbReference type="STRING" id="29422.Lbru_1324"/>
<dbReference type="EMBL" id="LNXV01000009">
    <property type="protein sequence ID" value="KTC84456.1"/>
    <property type="molecule type" value="Genomic_DNA"/>
</dbReference>
<comment type="caution">
    <text evidence="1">The sequence shown here is derived from an EMBL/GenBank/DDBJ whole genome shotgun (WGS) entry which is preliminary data.</text>
</comment>
<dbReference type="OrthoDB" id="556081at2"/>
<protein>
    <submittedName>
        <fullName evidence="1">V-type ATP synthase subunit A</fullName>
    </submittedName>
</protein>